<evidence type="ECO:0000256" key="4">
    <source>
        <dbReference type="ARBA" id="ARBA00023163"/>
    </source>
</evidence>
<evidence type="ECO:0000256" key="6">
    <source>
        <dbReference type="SAM" id="MobiDB-lite"/>
    </source>
</evidence>
<feature type="region of interest" description="Disordered" evidence="6">
    <location>
        <begin position="354"/>
        <end position="380"/>
    </location>
</feature>
<evidence type="ECO:0000256" key="2">
    <source>
        <dbReference type="ARBA" id="ARBA00023015"/>
    </source>
</evidence>
<dbReference type="OrthoDB" id="10056949at2759"/>
<dbReference type="AlphaFoldDB" id="A0A7R9GBZ4"/>
<evidence type="ECO:0000313" key="8">
    <source>
        <dbReference type="EMBL" id="CAD7276772.1"/>
    </source>
</evidence>
<dbReference type="Gene3D" id="1.10.10.10">
    <property type="entry name" value="Winged helix-like DNA-binding domain superfamily/Winged helix DNA-binding domain"/>
    <property type="match status" value="1"/>
</dbReference>
<feature type="region of interest" description="Disordered" evidence="6">
    <location>
        <begin position="810"/>
        <end position="829"/>
    </location>
</feature>
<comment type="subcellular location">
    <subcellularLocation>
        <location evidence="1">Nucleus</location>
    </subcellularLocation>
</comment>
<dbReference type="GO" id="GO:0000978">
    <property type="term" value="F:RNA polymerase II cis-regulatory region sequence-specific DNA binding"/>
    <property type="evidence" value="ECO:0007669"/>
    <property type="project" value="TreeGrafter"/>
</dbReference>
<gene>
    <name evidence="8" type="ORF">NMOB1V02_LOCUS4522</name>
</gene>
<dbReference type="PROSITE" id="PS51526">
    <property type="entry name" value="RFX_DBD"/>
    <property type="match status" value="1"/>
</dbReference>
<dbReference type="GO" id="GO:0000981">
    <property type="term" value="F:DNA-binding transcription factor activity, RNA polymerase II-specific"/>
    <property type="evidence" value="ECO:0007669"/>
    <property type="project" value="TreeGrafter"/>
</dbReference>
<dbReference type="EMBL" id="CAJPEX010000708">
    <property type="protein sequence ID" value="CAG0916924.1"/>
    <property type="molecule type" value="Genomic_DNA"/>
</dbReference>
<keyword evidence="3" id="KW-0238">DNA-binding</keyword>
<reference evidence="8" key="1">
    <citation type="submission" date="2020-11" db="EMBL/GenBank/DDBJ databases">
        <authorList>
            <person name="Tran Van P."/>
        </authorList>
    </citation>
    <scope>NUCLEOTIDE SEQUENCE</scope>
</reference>
<dbReference type="InterPro" id="IPR057321">
    <property type="entry name" value="RFX1-4/6/8-like_BCD"/>
</dbReference>
<feature type="domain" description="RFX-type winged-helix" evidence="7">
    <location>
        <begin position="272"/>
        <end position="347"/>
    </location>
</feature>
<feature type="compositionally biased region" description="Acidic residues" evidence="6">
    <location>
        <begin position="356"/>
        <end position="367"/>
    </location>
</feature>
<dbReference type="GO" id="GO:0005634">
    <property type="term" value="C:nucleus"/>
    <property type="evidence" value="ECO:0007669"/>
    <property type="project" value="UniProtKB-SubCell"/>
</dbReference>
<keyword evidence="2" id="KW-0805">Transcription regulation</keyword>
<organism evidence="8">
    <name type="scientific">Notodromas monacha</name>
    <dbReference type="NCBI Taxonomy" id="399045"/>
    <lineage>
        <taxon>Eukaryota</taxon>
        <taxon>Metazoa</taxon>
        <taxon>Ecdysozoa</taxon>
        <taxon>Arthropoda</taxon>
        <taxon>Crustacea</taxon>
        <taxon>Oligostraca</taxon>
        <taxon>Ostracoda</taxon>
        <taxon>Podocopa</taxon>
        <taxon>Podocopida</taxon>
        <taxon>Cypridocopina</taxon>
        <taxon>Cypridoidea</taxon>
        <taxon>Cyprididae</taxon>
        <taxon>Notodromas</taxon>
    </lineage>
</organism>
<proteinExistence type="predicted"/>
<dbReference type="PANTHER" id="PTHR12619:SF33">
    <property type="entry name" value="RFX, ISOFORM H"/>
    <property type="match status" value="1"/>
</dbReference>
<evidence type="ECO:0000256" key="3">
    <source>
        <dbReference type="ARBA" id="ARBA00023125"/>
    </source>
</evidence>
<dbReference type="SUPFAM" id="SSF46785">
    <property type="entry name" value="Winged helix' DNA-binding domain"/>
    <property type="match status" value="1"/>
</dbReference>
<dbReference type="InterPro" id="IPR003150">
    <property type="entry name" value="DNA-bd_RFX"/>
</dbReference>
<name>A0A7R9GBZ4_9CRUS</name>
<keyword evidence="5" id="KW-0539">Nucleus</keyword>
<evidence type="ECO:0000256" key="1">
    <source>
        <dbReference type="ARBA" id="ARBA00004123"/>
    </source>
</evidence>
<keyword evidence="4" id="KW-0804">Transcription</keyword>
<dbReference type="Proteomes" id="UP000678499">
    <property type="component" value="Unassembled WGS sequence"/>
</dbReference>
<evidence type="ECO:0000313" key="9">
    <source>
        <dbReference type="Proteomes" id="UP000678499"/>
    </source>
</evidence>
<dbReference type="Pfam" id="PF02257">
    <property type="entry name" value="RFX_DNA_binding"/>
    <property type="match status" value="1"/>
</dbReference>
<dbReference type="FunFam" id="1.10.10.10:FF:000017">
    <property type="entry name" value="transcription factor RFX3 isoform X1"/>
    <property type="match status" value="1"/>
</dbReference>
<dbReference type="InterPro" id="IPR036390">
    <property type="entry name" value="WH_DNA-bd_sf"/>
</dbReference>
<protein>
    <recommendedName>
        <fullName evidence="7">RFX-type winged-helix domain-containing protein</fullName>
    </recommendedName>
</protein>
<keyword evidence="9" id="KW-1185">Reference proteome</keyword>
<dbReference type="InterPro" id="IPR036388">
    <property type="entry name" value="WH-like_DNA-bd_sf"/>
</dbReference>
<evidence type="ECO:0000259" key="7">
    <source>
        <dbReference type="PROSITE" id="PS51526"/>
    </source>
</evidence>
<accession>A0A7R9GBZ4</accession>
<evidence type="ECO:0000256" key="5">
    <source>
        <dbReference type="ARBA" id="ARBA00023242"/>
    </source>
</evidence>
<dbReference type="InterPro" id="IPR039779">
    <property type="entry name" value="RFX-like"/>
</dbReference>
<dbReference type="Pfam" id="PF25340">
    <property type="entry name" value="BCD_RFX"/>
    <property type="match status" value="1"/>
</dbReference>
<dbReference type="EMBL" id="OA882745">
    <property type="protein sequence ID" value="CAD7276772.1"/>
    <property type="molecule type" value="Genomic_DNA"/>
</dbReference>
<sequence length="829" mass="90348">MANAALQMFLPVEMQSRTEGCLVNDTIAAVSAGSNQVSGAMDRTRSPLRILMTADGGRSAVVTSSNGTSTLAAALPPNTQFIAVAADGGDSRSYASLQPVNPVVVGDNEAAEDGVSHPTTTFVQYVDGSGDGGIFTATNGQIAYPLYTVGDGVYTSTAGGTFHSSGNGSSPTVAFTSVSGQPLATYIFPHIESATETGSGSTNTGGSHLVNTPNVTSVIASPRTPPITEPGVTYIMATNNSSQASDSDGGQAGVAHATRVSPLTVSECIIPRVQWLMENYETADGVSLPRSTLYKHYLRHCSDHKIEPVNPASFGKLIRSVFAGLRTRRLGTRGNSKYHYYGIRVKSTSLLSDFVGTDDDDMPEDEPGSPTSAESRSDYRNVSDEVKVFKEDIVESNGEVQQNSDAPASKVVNLGRHSPGFLGEPTNPFPSFPEIDFGAITLPQGITLDDVEVFRSLYEEHCEGVLSAVVRGNFNAVDAMWRQFWKPLRDEETKVGINDPVMDEDSSGGEADAKQLTGPKLSSLCECPAVQDFVRNADYIFYQYLVNYLIPDVLQAIPSTLTQSIRNFAKNLDVWLSSAMDGAPSEMIRIKSAAVNAFAQTLRRYTSLNHLAQAARAVLYNTTQIQQMVTDLSRVDFYHVQEQASWVCECDEGMVMRLRQAFMDALQQQKTLEDWAAWLDSVVNRALARYEQSADYANHARQFLLKWSFYSSMVIRDLTLRSAASFGSFHLIRLLYDEYMYYLVEHKVAEANGATPIEIMGRVSSFLVLQITRDIAFLADGHKHAEEMELDSICTKRRCLLEDCNGMSGIEDTDDPGPKKRVPARSTEI</sequence>
<dbReference type="PANTHER" id="PTHR12619">
    <property type="entry name" value="RFX TRANSCRIPTION FACTOR FAMILY"/>
    <property type="match status" value="1"/>
</dbReference>